<dbReference type="RefSeq" id="WP_169663803.1">
    <property type="nucleotide sequence ID" value="NZ_CP076133.1"/>
</dbReference>
<evidence type="ECO:0000313" key="2">
    <source>
        <dbReference type="Proteomes" id="UP000678679"/>
    </source>
</evidence>
<organism evidence="1 2">
    <name type="scientific">Flammeovirga yaeyamensis</name>
    <dbReference type="NCBI Taxonomy" id="367791"/>
    <lineage>
        <taxon>Bacteria</taxon>
        <taxon>Pseudomonadati</taxon>
        <taxon>Bacteroidota</taxon>
        <taxon>Cytophagia</taxon>
        <taxon>Cytophagales</taxon>
        <taxon>Flammeovirgaceae</taxon>
        <taxon>Flammeovirga</taxon>
    </lineage>
</organism>
<evidence type="ECO:0000313" key="1">
    <source>
        <dbReference type="EMBL" id="QWG04326.1"/>
    </source>
</evidence>
<dbReference type="Proteomes" id="UP000678679">
    <property type="component" value="Chromosome 2"/>
</dbReference>
<dbReference type="KEGG" id="fya:KMW28_25875"/>
<keyword evidence="2" id="KW-1185">Reference proteome</keyword>
<dbReference type="EMBL" id="CP076133">
    <property type="protein sequence ID" value="QWG04326.1"/>
    <property type="molecule type" value="Genomic_DNA"/>
</dbReference>
<reference evidence="1 2" key="1">
    <citation type="submission" date="2021-05" db="EMBL/GenBank/DDBJ databases">
        <title>Comparative genomic studies on the polysaccharide-degrading batcterial strains of the Flammeovirga genus.</title>
        <authorList>
            <person name="Zewei F."/>
            <person name="Zheng Z."/>
            <person name="Yu L."/>
            <person name="Ruyue G."/>
            <person name="Yanhong M."/>
            <person name="Yuanyuan C."/>
            <person name="Jingyan G."/>
            <person name="Wenjun H."/>
        </authorList>
    </citation>
    <scope>NUCLEOTIDE SEQUENCE [LARGE SCALE GENOMIC DNA]</scope>
    <source>
        <strain evidence="1 2">NBRC:100898</strain>
    </source>
</reference>
<gene>
    <name evidence="1" type="ORF">KMW28_25875</name>
</gene>
<dbReference type="AlphaFoldDB" id="A0AAX1NBG7"/>
<protein>
    <submittedName>
        <fullName evidence="1">Uncharacterized protein</fullName>
    </submittedName>
</protein>
<accession>A0AAX1NBG7</accession>
<name>A0AAX1NBG7_9BACT</name>
<sequence>MTLFNENELVDATLLGQLSDDELIQQFNLEVGNFQWNSSRGIFLNALHTEFHNRDFKGLSTVFKSGKLSLKKPIHLLNGELNFI</sequence>
<proteinExistence type="predicted"/>